<sequence length="95" mass="10423">MLWPCSLWKRQYLLLSCLSERSHLSMECCDVFGRIAAAVIEFEGGEPEIDRVVCALLTAVVAGRPYLCQVSRTIADSTMSASGWLHCVGSIALET</sequence>
<reference evidence="1 2" key="1">
    <citation type="journal article" date="2014" name="Agronomy (Basel)">
        <title>A Draft Genome Sequence for Ensete ventricosum, the Drought-Tolerant Tree Against Hunger.</title>
        <authorList>
            <person name="Harrison J."/>
            <person name="Moore K.A."/>
            <person name="Paszkiewicz K."/>
            <person name="Jones T."/>
            <person name="Grant M."/>
            <person name="Ambacheew D."/>
            <person name="Muzemil S."/>
            <person name="Studholme D.J."/>
        </authorList>
    </citation>
    <scope>NUCLEOTIDE SEQUENCE [LARGE SCALE GENOMIC DNA]</scope>
</reference>
<evidence type="ECO:0000313" key="2">
    <source>
        <dbReference type="Proteomes" id="UP000287651"/>
    </source>
</evidence>
<organism evidence="1 2">
    <name type="scientific">Ensete ventricosum</name>
    <name type="common">Abyssinian banana</name>
    <name type="synonym">Musa ensete</name>
    <dbReference type="NCBI Taxonomy" id="4639"/>
    <lineage>
        <taxon>Eukaryota</taxon>
        <taxon>Viridiplantae</taxon>
        <taxon>Streptophyta</taxon>
        <taxon>Embryophyta</taxon>
        <taxon>Tracheophyta</taxon>
        <taxon>Spermatophyta</taxon>
        <taxon>Magnoliopsida</taxon>
        <taxon>Liliopsida</taxon>
        <taxon>Zingiberales</taxon>
        <taxon>Musaceae</taxon>
        <taxon>Ensete</taxon>
    </lineage>
</organism>
<gene>
    <name evidence="1" type="ORF">B296_00023268</name>
</gene>
<evidence type="ECO:0000313" key="1">
    <source>
        <dbReference type="EMBL" id="RRT65376.1"/>
    </source>
</evidence>
<protein>
    <submittedName>
        <fullName evidence="1">Uncharacterized protein</fullName>
    </submittedName>
</protein>
<proteinExistence type="predicted"/>
<comment type="caution">
    <text evidence="1">The sequence shown here is derived from an EMBL/GenBank/DDBJ whole genome shotgun (WGS) entry which is preliminary data.</text>
</comment>
<dbReference type="Proteomes" id="UP000287651">
    <property type="component" value="Unassembled WGS sequence"/>
</dbReference>
<accession>A0A426ZN17</accession>
<name>A0A426ZN17_ENSVE</name>
<dbReference type="EMBL" id="AMZH03005835">
    <property type="protein sequence ID" value="RRT65376.1"/>
    <property type="molecule type" value="Genomic_DNA"/>
</dbReference>
<dbReference type="AlphaFoldDB" id="A0A426ZN17"/>